<dbReference type="Pfam" id="PF11911">
    <property type="entry name" value="DUF3429"/>
    <property type="match status" value="1"/>
</dbReference>
<dbReference type="EMBL" id="JBHSDH010000013">
    <property type="protein sequence ID" value="MFC4292269.1"/>
    <property type="molecule type" value="Genomic_DNA"/>
</dbReference>
<protein>
    <submittedName>
        <fullName evidence="2">DUF3429 domain-containing protein</fullName>
    </submittedName>
</protein>
<evidence type="ECO:0000313" key="2">
    <source>
        <dbReference type="EMBL" id="MFC4292269.1"/>
    </source>
</evidence>
<keyword evidence="1" id="KW-1133">Transmembrane helix</keyword>
<feature type="transmembrane region" description="Helical" evidence="1">
    <location>
        <begin position="20"/>
        <end position="37"/>
    </location>
</feature>
<comment type="caution">
    <text evidence="2">The sequence shown here is derived from an EMBL/GenBank/DDBJ whole genome shotgun (WGS) entry which is preliminary data.</text>
</comment>
<proteinExistence type="predicted"/>
<feature type="transmembrane region" description="Helical" evidence="1">
    <location>
        <begin position="77"/>
        <end position="96"/>
    </location>
</feature>
<keyword evidence="3" id="KW-1185">Reference proteome</keyword>
<keyword evidence="1" id="KW-0812">Transmembrane</keyword>
<organism evidence="2 3">
    <name type="scientific">Sphingorhabdus arenilitoris</name>
    <dbReference type="NCBI Taxonomy" id="1490041"/>
    <lineage>
        <taxon>Bacteria</taxon>
        <taxon>Pseudomonadati</taxon>
        <taxon>Pseudomonadota</taxon>
        <taxon>Alphaproteobacteria</taxon>
        <taxon>Sphingomonadales</taxon>
        <taxon>Sphingomonadaceae</taxon>
        <taxon>Sphingorhabdus</taxon>
    </lineage>
</organism>
<dbReference type="RefSeq" id="WP_381422816.1">
    <property type="nucleotide sequence ID" value="NZ_JBHSDH010000013.1"/>
</dbReference>
<dbReference type="InterPro" id="IPR021836">
    <property type="entry name" value="DUF3429"/>
</dbReference>
<name>A0ABV8RG87_9SPHN</name>
<reference evidence="3" key="1">
    <citation type="journal article" date="2019" name="Int. J. Syst. Evol. Microbiol.">
        <title>The Global Catalogue of Microorganisms (GCM) 10K type strain sequencing project: providing services to taxonomists for standard genome sequencing and annotation.</title>
        <authorList>
            <consortium name="The Broad Institute Genomics Platform"/>
            <consortium name="The Broad Institute Genome Sequencing Center for Infectious Disease"/>
            <person name="Wu L."/>
            <person name="Ma J."/>
        </authorList>
    </citation>
    <scope>NUCLEOTIDE SEQUENCE [LARGE SCALE GENOMIC DNA]</scope>
    <source>
        <strain evidence="3">CECT 8531</strain>
    </source>
</reference>
<feature type="transmembrane region" description="Helical" evidence="1">
    <location>
        <begin position="132"/>
        <end position="153"/>
    </location>
</feature>
<feature type="transmembrane region" description="Helical" evidence="1">
    <location>
        <begin position="43"/>
        <end position="65"/>
    </location>
</feature>
<accession>A0ABV8RG87</accession>
<feature type="transmembrane region" description="Helical" evidence="1">
    <location>
        <begin position="102"/>
        <end position="120"/>
    </location>
</feature>
<keyword evidence="1" id="KW-0472">Membrane</keyword>
<evidence type="ECO:0000256" key="1">
    <source>
        <dbReference type="SAM" id="Phobius"/>
    </source>
</evidence>
<gene>
    <name evidence="2" type="ORF">ACFOWX_07565</name>
</gene>
<evidence type="ECO:0000313" key="3">
    <source>
        <dbReference type="Proteomes" id="UP001595887"/>
    </source>
</evidence>
<sequence length="155" mass="16428">MMTDGSLAGGGRITILAKLLGYAGLLPQLFCVVALLSNSQNSWFALSIGFGYAALIFSFLGGIWWGQAVATGDARPLPYIAAVLPSLISLAAYLPWTLGWGWPGPSLIIIGLCLIASPAADRQLFGINGDWMTLRWHLSLGLGVMTVFLGVFAEV</sequence>
<dbReference type="Proteomes" id="UP001595887">
    <property type="component" value="Unassembled WGS sequence"/>
</dbReference>